<keyword evidence="6" id="KW-1003">Cell membrane</keyword>
<keyword evidence="8" id="KW-1185">Reference proteome</keyword>
<dbReference type="RefSeq" id="WP_123807175.1">
    <property type="nucleotide sequence ID" value="NZ_RKRK01000002.1"/>
</dbReference>
<feature type="transmembrane region" description="Helical" evidence="6">
    <location>
        <begin position="252"/>
        <end position="272"/>
    </location>
</feature>
<evidence type="ECO:0000256" key="2">
    <source>
        <dbReference type="ARBA" id="ARBA00009142"/>
    </source>
</evidence>
<dbReference type="OrthoDB" id="9780109at2"/>
<gene>
    <name evidence="7" type="ORF">EDD62_0169</name>
</gene>
<comment type="caution">
    <text evidence="7">The sequence shown here is derived from an EMBL/GenBank/DDBJ whole genome shotgun (WGS) entry which is preliminary data.</text>
</comment>
<feature type="transmembrane region" description="Helical" evidence="6">
    <location>
        <begin position="222"/>
        <end position="240"/>
    </location>
</feature>
<comment type="similarity">
    <text evidence="2 6">Belongs to the 4-toluene sulfonate uptake permease (TSUP) (TC 2.A.102) family.</text>
</comment>
<dbReference type="Pfam" id="PF01925">
    <property type="entry name" value="TauE"/>
    <property type="match status" value="1"/>
</dbReference>
<dbReference type="AlphaFoldDB" id="A0A3N5C5K4"/>
<feature type="transmembrane region" description="Helical" evidence="6">
    <location>
        <begin position="50"/>
        <end position="71"/>
    </location>
</feature>
<evidence type="ECO:0000256" key="5">
    <source>
        <dbReference type="ARBA" id="ARBA00023136"/>
    </source>
</evidence>
<organism evidence="7 8">
    <name type="scientific">Abyssicoccus albus</name>
    <dbReference type="NCBI Taxonomy" id="1817405"/>
    <lineage>
        <taxon>Bacteria</taxon>
        <taxon>Bacillati</taxon>
        <taxon>Bacillota</taxon>
        <taxon>Bacilli</taxon>
        <taxon>Bacillales</taxon>
        <taxon>Abyssicoccaceae</taxon>
    </lineage>
</organism>
<proteinExistence type="inferred from homology"/>
<feature type="transmembrane region" description="Helical" evidence="6">
    <location>
        <begin position="83"/>
        <end position="103"/>
    </location>
</feature>
<dbReference type="EMBL" id="RKRK01000002">
    <property type="protein sequence ID" value="RPF57548.1"/>
    <property type="molecule type" value="Genomic_DNA"/>
</dbReference>
<evidence type="ECO:0000256" key="3">
    <source>
        <dbReference type="ARBA" id="ARBA00022692"/>
    </source>
</evidence>
<accession>A0A3N5C5K4</accession>
<keyword evidence="4 6" id="KW-1133">Transmembrane helix</keyword>
<dbReference type="GO" id="GO:0005886">
    <property type="term" value="C:plasma membrane"/>
    <property type="evidence" value="ECO:0007669"/>
    <property type="project" value="UniProtKB-SubCell"/>
</dbReference>
<evidence type="ECO:0000256" key="4">
    <source>
        <dbReference type="ARBA" id="ARBA00022989"/>
    </source>
</evidence>
<feature type="transmembrane region" description="Helical" evidence="6">
    <location>
        <begin position="196"/>
        <end position="216"/>
    </location>
</feature>
<evidence type="ECO:0000313" key="8">
    <source>
        <dbReference type="Proteomes" id="UP000277108"/>
    </source>
</evidence>
<keyword evidence="3 6" id="KW-0812">Transmembrane</keyword>
<dbReference type="InterPro" id="IPR051598">
    <property type="entry name" value="TSUP/Inactive_protease-like"/>
</dbReference>
<protein>
    <recommendedName>
        <fullName evidence="6">Probable membrane transporter protein</fullName>
    </recommendedName>
</protein>
<feature type="transmembrane region" description="Helical" evidence="6">
    <location>
        <begin position="149"/>
        <end position="166"/>
    </location>
</feature>
<keyword evidence="5 6" id="KW-0472">Membrane</keyword>
<sequence>MLQIITLILIGLIASIAGSLVGIGGGIIIVPSLIFFGIELGILPMMTPQKAIGTSSVILIATGLSATISYYKSDQIDVKNAIIFLIGIIPGAFVGAYTSQFFSLDSFNLVFGLFLIIVSFILLFRDRFKPMKLFQPKQMTTYRSPTGEFFEYGVPVIAGIVSTFVVGFFTGLFGIGGGVLMTPLMLIIFRFPPHLAVGTSMLMVFAASLSGTTSHIMQGNVVWIYAVTLIIAAFIGAKIGSWLNKKMASERIVLLLRMMLLLIGIYSVIKYFL</sequence>
<dbReference type="Proteomes" id="UP000277108">
    <property type="component" value="Unassembled WGS sequence"/>
</dbReference>
<name>A0A3N5C5K4_9BACL</name>
<evidence type="ECO:0000256" key="1">
    <source>
        <dbReference type="ARBA" id="ARBA00004141"/>
    </source>
</evidence>
<comment type="subcellular location">
    <subcellularLocation>
        <location evidence="6">Cell membrane</location>
        <topology evidence="6">Multi-pass membrane protein</topology>
    </subcellularLocation>
    <subcellularLocation>
        <location evidence="1">Membrane</location>
        <topology evidence="1">Multi-pass membrane protein</topology>
    </subcellularLocation>
</comment>
<reference evidence="7 8" key="1">
    <citation type="submission" date="2018-11" db="EMBL/GenBank/DDBJ databases">
        <title>Genomic Encyclopedia of Type Strains, Phase IV (KMG-IV): sequencing the most valuable type-strain genomes for metagenomic binning, comparative biology and taxonomic classification.</title>
        <authorList>
            <person name="Goeker M."/>
        </authorList>
    </citation>
    <scope>NUCLEOTIDE SEQUENCE [LARGE SCALE GENOMIC DNA]</scope>
    <source>
        <strain evidence="7 8">DSM 29158</strain>
    </source>
</reference>
<dbReference type="InterPro" id="IPR002781">
    <property type="entry name" value="TM_pro_TauE-like"/>
</dbReference>
<dbReference type="PANTHER" id="PTHR43701">
    <property type="entry name" value="MEMBRANE TRANSPORTER PROTEIN MJ0441-RELATED"/>
    <property type="match status" value="1"/>
</dbReference>
<feature type="transmembrane region" description="Helical" evidence="6">
    <location>
        <begin position="109"/>
        <end position="128"/>
    </location>
</feature>
<dbReference type="PANTHER" id="PTHR43701:SF2">
    <property type="entry name" value="MEMBRANE TRANSPORTER PROTEIN YJNA-RELATED"/>
    <property type="match status" value="1"/>
</dbReference>
<feature type="transmembrane region" description="Helical" evidence="6">
    <location>
        <begin position="7"/>
        <end position="38"/>
    </location>
</feature>
<evidence type="ECO:0000313" key="7">
    <source>
        <dbReference type="EMBL" id="RPF57548.1"/>
    </source>
</evidence>
<evidence type="ECO:0000256" key="6">
    <source>
        <dbReference type="RuleBase" id="RU363041"/>
    </source>
</evidence>